<sequence>MRSRALGTTLELSIPQIMPESSLVVRCQQLFEFLLLQEVRKEFPLFVISTTDFIKILIDPDLSSNLDCRLQKHDNMEVKRLSANSIIRFLKTYFDANDCPLQCITSIREAFATSIYFKGDPELDKEMLTEHPLDTWELEDEYSIAERNSVLEPSRPTLNSLIEPLILLLTGYSSIPETPNTGDVDFDEILFFFIRERKVEFWRNQSYPEKLATTTERYLRRRGRLDPGRSIRNGWRPYPDYSPVEWE</sequence>
<organism evidence="1 2">
    <name type="scientific">Orbilia javanica</name>
    <dbReference type="NCBI Taxonomy" id="47235"/>
    <lineage>
        <taxon>Eukaryota</taxon>
        <taxon>Fungi</taxon>
        <taxon>Dikarya</taxon>
        <taxon>Ascomycota</taxon>
        <taxon>Pezizomycotina</taxon>
        <taxon>Orbiliomycetes</taxon>
        <taxon>Orbiliales</taxon>
        <taxon>Orbiliaceae</taxon>
        <taxon>Orbilia</taxon>
    </lineage>
</organism>
<gene>
    <name evidence="1" type="ORF">TWF718_000391</name>
</gene>
<accession>A0AAN8MX32</accession>
<name>A0AAN8MX32_9PEZI</name>
<proteinExistence type="predicted"/>
<comment type="caution">
    <text evidence="1">The sequence shown here is derived from an EMBL/GenBank/DDBJ whole genome shotgun (WGS) entry which is preliminary data.</text>
</comment>
<protein>
    <submittedName>
        <fullName evidence="1">Uncharacterized protein</fullName>
    </submittedName>
</protein>
<evidence type="ECO:0000313" key="2">
    <source>
        <dbReference type="Proteomes" id="UP001313282"/>
    </source>
</evidence>
<keyword evidence="2" id="KW-1185">Reference proteome</keyword>
<dbReference type="EMBL" id="JAVHNR010000001">
    <property type="protein sequence ID" value="KAK6356018.1"/>
    <property type="molecule type" value="Genomic_DNA"/>
</dbReference>
<dbReference type="Proteomes" id="UP001313282">
    <property type="component" value="Unassembled WGS sequence"/>
</dbReference>
<dbReference type="AlphaFoldDB" id="A0AAN8MX32"/>
<reference evidence="1 2" key="1">
    <citation type="submission" date="2019-10" db="EMBL/GenBank/DDBJ databases">
        <authorList>
            <person name="Palmer J.M."/>
        </authorList>
    </citation>
    <scope>NUCLEOTIDE SEQUENCE [LARGE SCALE GENOMIC DNA]</scope>
    <source>
        <strain evidence="1 2">TWF718</strain>
    </source>
</reference>
<evidence type="ECO:0000313" key="1">
    <source>
        <dbReference type="EMBL" id="KAK6356018.1"/>
    </source>
</evidence>